<keyword evidence="3" id="KW-1185">Reference proteome</keyword>
<comment type="caution">
    <text evidence="2">The sequence shown here is derived from an EMBL/GenBank/DDBJ whole genome shotgun (WGS) entry which is preliminary data.</text>
</comment>
<organism evidence="2 3">
    <name type="scientific">Aerococcus kribbianus</name>
    <dbReference type="NCBI Taxonomy" id="2999064"/>
    <lineage>
        <taxon>Bacteria</taxon>
        <taxon>Bacillati</taxon>
        <taxon>Bacillota</taxon>
        <taxon>Bacilli</taxon>
        <taxon>Lactobacillales</taxon>
        <taxon>Aerococcaceae</taxon>
        <taxon>Aerococcus</taxon>
    </lineage>
</organism>
<dbReference type="Pfam" id="PF01208">
    <property type="entry name" value="URO-D"/>
    <property type="match status" value="1"/>
</dbReference>
<evidence type="ECO:0000313" key="3">
    <source>
        <dbReference type="Proteomes" id="UP001146670"/>
    </source>
</evidence>
<reference evidence="2" key="1">
    <citation type="submission" date="2022-12" db="EMBL/GenBank/DDBJ databases">
        <title>Description and comparative metabolic analysis of Aerococcus sp. nov., isolated from the feces of a pig.</title>
        <authorList>
            <person name="Chang Y.-H."/>
        </authorList>
    </citation>
    <scope>NUCLEOTIDE SEQUENCE</scope>
    <source>
        <strain evidence="2">YH-aer222</strain>
    </source>
</reference>
<dbReference type="PANTHER" id="PTHR47099:SF1">
    <property type="entry name" value="METHYLCOBAMIDE:COM METHYLTRANSFERASE MTBA"/>
    <property type="match status" value="1"/>
</dbReference>
<name>A0A9X3FMJ6_9LACT</name>
<dbReference type="RefSeq" id="WP_268751606.1">
    <property type="nucleotide sequence ID" value="NZ_JAPRFQ010000001.1"/>
</dbReference>
<evidence type="ECO:0000259" key="1">
    <source>
        <dbReference type="Pfam" id="PF01208"/>
    </source>
</evidence>
<dbReference type="SUPFAM" id="SSF51726">
    <property type="entry name" value="UROD/MetE-like"/>
    <property type="match status" value="1"/>
</dbReference>
<dbReference type="GO" id="GO:0004853">
    <property type="term" value="F:uroporphyrinogen decarboxylase activity"/>
    <property type="evidence" value="ECO:0007669"/>
    <property type="project" value="InterPro"/>
</dbReference>
<accession>A0A9X3FMJ6</accession>
<proteinExistence type="predicted"/>
<dbReference type="GO" id="GO:0006779">
    <property type="term" value="P:porphyrin-containing compound biosynthetic process"/>
    <property type="evidence" value="ECO:0007669"/>
    <property type="project" value="InterPro"/>
</dbReference>
<dbReference type="InterPro" id="IPR000257">
    <property type="entry name" value="Uroporphyrinogen_deCOase"/>
</dbReference>
<dbReference type="EMBL" id="JAPRFR010000001">
    <property type="protein sequence ID" value="MCZ0725282.1"/>
    <property type="molecule type" value="Genomic_DNA"/>
</dbReference>
<dbReference type="PANTHER" id="PTHR47099">
    <property type="entry name" value="METHYLCOBAMIDE:COM METHYLTRANSFERASE MTBA"/>
    <property type="match status" value="1"/>
</dbReference>
<protein>
    <submittedName>
        <fullName evidence="2">Uroporphyrinogen decarboxylase</fullName>
    </submittedName>
</protein>
<dbReference type="InterPro" id="IPR038071">
    <property type="entry name" value="UROD/MetE-like_sf"/>
</dbReference>
<evidence type="ECO:0000313" key="2">
    <source>
        <dbReference type="EMBL" id="MCZ0725282.1"/>
    </source>
</evidence>
<dbReference type="InterPro" id="IPR052024">
    <property type="entry name" value="Methanogen_methyltrans"/>
</dbReference>
<feature type="domain" description="Uroporphyrinogen decarboxylase (URO-D)" evidence="1">
    <location>
        <begin position="27"/>
        <end position="318"/>
    </location>
</feature>
<gene>
    <name evidence="2" type="ORF">OW157_01720</name>
</gene>
<sequence>MNKTELIKEVLAGKAVKTVPFSFWCHYPKIDHDPKALAQQTYANFQDFDLDYVKTLNSGMYAIEDYGATIDYQPVMEGGVAELVASPIQNAADWANLAELDVTAPALNRELNYLSQLLDLIEGKAPVIMTIFSPLTTAYKLSGGQVLNHIQAGQGDLVRKALDKIAHSTALLAQEAVKRGASGVYFASQLADQNKTTESLYRDYGLPYDLKALQGAKDGWFNVLHLHGDHIMPNLFKDYPTQVINWHIGESEPSLAQGLADYSQTIMGGLQRMTITHDQKEAIDQQIESAISQSGGRGLLLSPGCGIRLPFKAETIRYIQERKAHYEDIYL</sequence>
<dbReference type="Gene3D" id="3.20.20.210">
    <property type="match status" value="1"/>
</dbReference>
<dbReference type="Proteomes" id="UP001146670">
    <property type="component" value="Unassembled WGS sequence"/>
</dbReference>
<dbReference type="AlphaFoldDB" id="A0A9X3FMJ6"/>